<evidence type="ECO:0000313" key="3">
    <source>
        <dbReference type="Proteomes" id="UP000322214"/>
    </source>
</evidence>
<dbReference type="AlphaFoldDB" id="A0A5B9PFI0"/>
<dbReference type="RefSeq" id="WP_075084100.1">
    <property type="nucleotide sequence ID" value="NZ_CP042912.1"/>
</dbReference>
<organism evidence="2 3">
    <name type="scientific">Mariniblastus fucicola</name>
    <dbReference type="NCBI Taxonomy" id="980251"/>
    <lineage>
        <taxon>Bacteria</taxon>
        <taxon>Pseudomonadati</taxon>
        <taxon>Planctomycetota</taxon>
        <taxon>Planctomycetia</taxon>
        <taxon>Pirellulales</taxon>
        <taxon>Pirellulaceae</taxon>
        <taxon>Mariniblastus</taxon>
    </lineage>
</organism>
<gene>
    <name evidence="2" type="ORF">MFFC18_42270</name>
</gene>
<proteinExistence type="predicted"/>
<dbReference type="KEGG" id="mff:MFFC18_42270"/>
<dbReference type="InterPro" id="IPR036237">
    <property type="entry name" value="Xyl_isomerase-like_sf"/>
</dbReference>
<dbReference type="InterPro" id="IPR050312">
    <property type="entry name" value="IolE/XylAMocC-like"/>
</dbReference>
<keyword evidence="3" id="KW-1185">Reference proteome</keyword>
<dbReference type="EMBL" id="CP042912">
    <property type="protein sequence ID" value="QEG24309.1"/>
    <property type="molecule type" value="Genomic_DNA"/>
</dbReference>
<feature type="domain" description="Xylose isomerase-like TIM barrel" evidence="1">
    <location>
        <begin position="22"/>
        <end position="261"/>
    </location>
</feature>
<dbReference type="STRING" id="980251.GCA_001642875_01344"/>
<sequence>MLQLKKGLRLECLRQPFRQALQTAAQIGADAIEVNGRTEIKPRDMTRTAVRHLRKMLADYRLKISAVNFPTRAGYGSLDLLEQKIEGTKAAMTMAYELGCNVVVNDVGAIPDDRESPTWQTMTEALADIGFHGQRCGAWLAAKTSPNSGDGSRLKELIDFLPVQSLFVDFDPASFVLAEQSATGAMEILAEHVVNFRARDAVRDFSLGRGVEVELGRGSIDWAALLGTLEQKNYAGYITIDRDAESDPVSQCAQGLEYLSNLFE</sequence>
<evidence type="ECO:0000259" key="1">
    <source>
        <dbReference type="Pfam" id="PF01261"/>
    </source>
</evidence>
<dbReference type="InterPro" id="IPR013022">
    <property type="entry name" value="Xyl_isomerase-like_TIM-brl"/>
</dbReference>
<dbReference type="Gene3D" id="3.20.20.150">
    <property type="entry name" value="Divalent-metal-dependent TIM barrel enzymes"/>
    <property type="match status" value="1"/>
</dbReference>
<evidence type="ECO:0000313" key="2">
    <source>
        <dbReference type="EMBL" id="QEG24309.1"/>
    </source>
</evidence>
<dbReference type="Pfam" id="PF01261">
    <property type="entry name" value="AP_endonuc_2"/>
    <property type="match status" value="1"/>
</dbReference>
<dbReference type="PANTHER" id="PTHR12110">
    <property type="entry name" value="HYDROXYPYRUVATE ISOMERASE"/>
    <property type="match status" value="1"/>
</dbReference>
<name>A0A5B9PFI0_9BACT</name>
<dbReference type="GO" id="GO:0016853">
    <property type="term" value="F:isomerase activity"/>
    <property type="evidence" value="ECO:0007669"/>
    <property type="project" value="UniProtKB-KW"/>
</dbReference>
<keyword evidence="2" id="KW-0413">Isomerase</keyword>
<dbReference type="SUPFAM" id="SSF51658">
    <property type="entry name" value="Xylose isomerase-like"/>
    <property type="match status" value="1"/>
</dbReference>
<dbReference type="PANTHER" id="PTHR12110:SF41">
    <property type="entry name" value="INOSOSE DEHYDRATASE"/>
    <property type="match status" value="1"/>
</dbReference>
<reference evidence="2 3" key="1">
    <citation type="submission" date="2019-08" db="EMBL/GenBank/DDBJ databases">
        <title>Deep-cultivation of Planctomycetes and their phenomic and genomic characterization uncovers novel biology.</title>
        <authorList>
            <person name="Wiegand S."/>
            <person name="Jogler M."/>
            <person name="Boedeker C."/>
            <person name="Pinto D."/>
            <person name="Vollmers J."/>
            <person name="Rivas-Marin E."/>
            <person name="Kohn T."/>
            <person name="Peeters S.H."/>
            <person name="Heuer A."/>
            <person name="Rast P."/>
            <person name="Oberbeckmann S."/>
            <person name="Bunk B."/>
            <person name="Jeske O."/>
            <person name="Meyerdierks A."/>
            <person name="Storesund J.E."/>
            <person name="Kallscheuer N."/>
            <person name="Luecker S."/>
            <person name="Lage O.M."/>
            <person name="Pohl T."/>
            <person name="Merkel B.J."/>
            <person name="Hornburger P."/>
            <person name="Mueller R.-W."/>
            <person name="Bruemmer F."/>
            <person name="Labrenz M."/>
            <person name="Spormann A.M."/>
            <person name="Op den Camp H."/>
            <person name="Overmann J."/>
            <person name="Amann R."/>
            <person name="Jetten M.S.M."/>
            <person name="Mascher T."/>
            <person name="Medema M.H."/>
            <person name="Devos D.P."/>
            <person name="Kaster A.-K."/>
            <person name="Ovreas L."/>
            <person name="Rohde M."/>
            <person name="Galperin M.Y."/>
            <person name="Jogler C."/>
        </authorList>
    </citation>
    <scope>NUCLEOTIDE SEQUENCE [LARGE SCALE GENOMIC DNA]</scope>
    <source>
        <strain evidence="2 3">FC18</strain>
    </source>
</reference>
<protein>
    <submittedName>
        <fullName evidence="2">Xylose isomerase-like TIM barrel</fullName>
    </submittedName>
</protein>
<accession>A0A5B9PFI0</accession>
<dbReference type="Proteomes" id="UP000322214">
    <property type="component" value="Chromosome"/>
</dbReference>